<organism evidence="1 2">
    <name type="scientific">Haloferula rosea</name>
    <dbReference type="NCBI Taxonomy" id="490093"/>
    <lineage>
        <taxon>Bacteria</taxon>
        <taxon>Pseudomonadati</taxon>
        <taxon>Verrucomicrobiota</taxon>
        <taxon>Verrucomicrobiia</taxon>
        <taxon>Verrucomicrobiales</taxon>
        <taxon>Verrucomicrobiaceae</taxon>
        <taxon>Haloferula</taxon>
    </lineage>
</organism>
<reference evidence="1" key="1">
    <citation type="submission" date="2021-01" db="EMBL/GenBank/DDBJ databases">
        <title>Modified the classification status of verrucomicrobia.</title>
        <authorList>
            <person name="Feng X."/>
        </authorList>
    </citation>
    <scope>NUCLEOTIDE SEQUENCE</scope>
    <source>
        <strain evidence="1">KCTC 22201</strain>
    </source>
</reference>
<comment type="caution">
    <text evidence="1">The sequence shown here is derived from an EMBL/GenBank/DDBJ whole genome shotgun (WGS) entry which is preliminary data.</text>
</comment>
<name>A0A934VG57_9BACT</name>
<evidence type="ECO:0000313" key="2">
    <source>
        <dbReference type="Proteomes" id="UP000658278"/>
    </source>
</evidence>
<gene>
    <name evidence="1" type="ORF">JIN81_18705</name>
</gene>
<keyword evidence="2" id="KW-1185">Reference proteome</keyword>
<dbReference type="RefSeq" id="WP_200283596.1">
    <property type="nucleotide sequence ID" value="NZ_JAENII010000036.1"/>
</dbReference>
<sequence length="526" mass="60362">MSTHRRAPSIRSQLVCIALAWLAALGTARALSLIAWTDADRIEKADRIVIGTVEVSEDQSIVTVERVLKGDAEPLKVRTRSKPRSGGARYEAIPTKVVWVERKDDHSMNPISGLFYVEEGSPRWLLYHALIDPAPLVTNETFDSDPVAAQLLGYLFDPVRITSPDTSVFEKKEHMTRQLRERIPWSFEGVLDLDCRLRKGYSDRIEVGSMSPDGETERGIRDEIEWLGSYDKQVRLPDRFALRIDTRKVESVGSLSHADVAGFLHRHLDFIEDEGSTEPGRRRDDLMTVASLNALQRIRHADSVPRVIEIATRVNLNYSRMPFGFLEAAKDPRSFEPMCRLLERYAPEYPERYWLSDGAAAVLGQLADPAALPHLEEAVPYGVERAFYPLSSMGDEGTVDVLVNDASSDGFEARAHGVLFWLVKRSNLEPEPWMEPKRTVRSEQNPELQARWKEWWRANKERMKIVRSFREASIGWEPSWQAEVIRERRLDSFNRHLRTHWWRYAVGILLTGLAARQWKRRRKARG</sequence>
<dbReference type="Proteomes" id="UP000658278">
    <property type="component" value="Unassembled WGS sequence"/>
</dbReference>
<dbReference type="AlphaFoldDB" id="A0A934VG57"/>
<dbReference type="EMBL" id="JAENII010000036">
    <property type="protein sequence ID" value="MBK1829069.1"/>
    <property type="molecule type" value="Genomic_DNA"/>
</dbReference>
<accession>A0A934VG57</accession>
<protein>
    <submittedName>
        <fullName evidence="1">Uncharacterized protein</fullName>
    </submittedName>
</protein>
<evidence type="ECO:0000313" key="1">
    <source>
        <dbReference type="EMBL" id="MBK1829069.1"/>
    </source>
</evidence>
<proteinExistence type="predicted"/>